<dbReference type="EMBL" id="JACRTD010000011">
    <property type="protein sequence ID" value="MBC8586418.1"/>
    <property type="molecule type" value="Genomic_DNA"/>
</dbReference>
<dbReference type="RefSeq" id="WP_262396139.1">
    <property type="nucleotide sequence ID" value="NZ_JACRTD010000011.1"/>
</dbReference>
<feature type="binding site" evidence="5">
    <location>
        <position position="63"/>
    </location>
    <ligand>
        <name>[4Fe-4S] cluster</name>
        <dbReference type="ChEBI" id="CHEBI:49883"/>
        <note>4Fe-4S-S-AdoMet</note>
    </ligand>
</feature>
<dbReference type="Pfam" id="PF04055">
    <property type="entry name" value="Radical_SAM"/>
    <property type="match status" value="1"/>
</dbReference>
<comment type="cofactor">
    <cofactor evidence="5">
        <name>[4Fe-4S] cluster</name>
        <dbReference type="ChEBI" id="CHEBI:49883"/>
    </cofactor>
    <text evidence="5">Binds 1 [4Fe-4S] cluster. The cluster is coordinated with 3 cysteines and an exchangeable S-adenosyl-L-methionine.</text>
</comment>
<dbReference type="InterPro" id="IPR040085">
    <property type="entry name" value="MJ0674-like"/>
</dbReference>
<keyword evidence="1 5" id="KW-0949">S-adenosyl-L-methionine</keyword>
<gene>
    <name evidence="7" type="ORF">H8705_12585</name>
</gene>
<dbReference type="SFLD" id="SFLDS00029">
    <property type="entry name" value="Radical_SAM"/>
    <property type="match status" value="1"/>
</dbReference>
<name>A0A926EQP9_9FIRM</name>
<feature type="domain" description="Radical SAM core" evidence="6">
    <location>
        <begin position="54"/>
        <end position="165"/>
    </location>
</feature>
<evidence type="ECO:0000313" key="8">
    <source>
        <dbReference type="Proteomes" id="UP000623678"/>
    </source>
</evidence>
<feature type="binding site" evidence="5">
    <location>
        <position position="59"/>
    </location>
    <ligand>
        <name>[4Fe-4S] cluster</name>
        <dbReference type="ChEBI" id="CHEBI:49883"/>
        <note>4Fe-4S-S-AdoMet</note>
    </ligand>
</feature>
<sequence length="297" mass="33401">MELTDCTLCPRECHANRTAGPGYCGGAAKVKVARAALHKWEEPCISGEEGSGTIFFSGCSLGCCFCQNYKISAQNFGKEISVEELSQLFLKMQRQGASNINLVSAAHNVPWVIQALKRVKGELHIPVVYNSGGYEKVETLRQLEGYVDVYLPDLKFVDSARSARYCQAPDYFQVASKAILEMYRQVGKVELDERGMIQKGMIIRHLVLPKGRFDSQAVLEWIKQALPVEEVLVSIMSQYTPFYHSTEYPELGRRISTFEYNYVVDCALDLGIQGFMQEKSSAKEEYTPEFNLQGIDD</sequence>
<proteinExistence type="predicted"/>
<dbReference type="InterPro" id="IPR007197">
    <property type="entry name" value="rSAM"/>
</dbReference>
<organism evidence="7 8">
    <name type="scientific">Youxingia wuxianensis</name>
    <dbReference type="NCBI Taxonomy" id="2763678"/>
    <lineage>
        <taxon>Bacteria</taxon>
        <taxon>Bacillati</taxon>
        <taxon>Bacillota</taxon>
        <taxon>Clostridia</taxon>
        <taxon>Eubacteriales</taxon>
        <taxon>Oscillospiraceae</taxon>
        <taxon>Youxingia</taxon>
    </lineage>
</organism>
<keyword evidence="4 5" id="KW-0411">Iron-sulfur</keyword>
<feature type="binding site" evidence="5">
    <location>
        <position position="66"/>
    </location>
    <ligand>
        <name>[4Fe-4S] cluster</name>
        <dbReference type="ChEBI" id="CHEBI:49883"/>
        <note>4Fe-4S-S-AdoMet</note>
    </ligand>
</feature>
<dbReference type="PIRSF" id="PIRSF004869">
    <property type="entry name" value="PflX_prd"/>
    <property type="match status" value="1"/>
</dbReference>
<evidence type="ECO:0000256" key="3">
    <source>
        <dbReference type="ARBA" id="ARBA00023004"/>
    </source>
</evidence>
<accession>A0A926EQP9</accession>
<protein>
    <submittedName>
        <fullName evidence="7">Radical SAM protein</fullName>
    </submittedName>
</protein>
<dbReference type="SFLD" id="SFLDG01099">
    <property type="entry name" value="Uncharacterised_Radical_SAM_Su"/>
    <property type="match status" value="1"/>
</dbReference>
<dbReference type="InterPro" id="IPR013785">
    <property type="entry name" value="Aldolase_TIM"/>
</dbReference>
<keyword evidence="2 5" id="KW-0479">Metal-binding</keyword>
<dbReference type="PANTHER" id="PTHR43075:SF1">
    <property type="entry name" value="FORMATE LYASE ACTIVATING ENZYME, PUTATIVE (AFU_ORTHOLOGUE AFUA_2G15630)-RELATED"/>
    <property type="match status" value="1"/>
</dbReference>
<dbReference type="Gene3D" id="3.20.20.70">
    <property type="entry name" value="Aldolase class I"/>
    <property type="match status" value="1"/>
</dbReference>
<dbReference type="GO" id="GO:0046872">
    <property type="term" value="F:metal ion binding"/>
    <property type="evidence" value="ECO:0007669"/>
    <property type="project" value="UniProtKB-KW"/>
</dbReference>
<evidence type="ECO:0000256" key="2">
    <source>
        <dbReference type="ARBA" id="ARBA00022723"/>
    </source>
</evidence>
<dbReference type="CDD" id="cd01335">
    <property type="entry name" value="Radical_SAM"/>
    <property type="match status" value="1"/>
</dbReference>
<dbReference type="SUPFAM" id="SSF102114">
    <property type="entry name" value="Radical SAM enzymes"/>
    <property type="match status" value="1"/>
</dbReference>
<keyword evidence="8" id="KW-1185">Reference proteome</keyword>
<dbReference type="GO" id="GO:0051536">
    <property type="term" value="F:iron-sulfur cluster binding"/>
    <property type="evidence" value="ECO:0007669"/>
    <property type="project" value="UniProtKB-KW"/>
</dbReference>
<evidence type="ECO:0000256" key="1">
    <source>
        <dbReference type="ARBA" id="ARBA00022691"/>
    </source>
</evidence>
<evidence type="ECO:0000256" key="5">
    <source>
        <dbReference type="PIRSR" id="PIRSR004869-50"/>
    </source>
</evidence>
<dbReference type="GO" id="GO:0003824">
    <property type="term" value="F:catalytic activity"/>
    <property type="evidence" value="ECO:0007669"/>
    <property type="project" value="InterPro"/>
</dbReference>
<keyword evidence="3 5" id="KW-0408">Iron</keyword>
<evidence type="ECO:0000256" key="4">
    <source>
        <dbReference type="ARBA" id="ARBA00023014"/>
    </source>
</evidence>
<comment type="caution">
    <text evidence="7">The sequence shown here is derived from an EMBL/GenBank/DDBJ whole genome shotgun (WGS) entry which is preliminary data.</text>
</comment>
<dbReference type="InterPro" id="IPR058240">
    <property type="entry name" value="rSAM_sf"/>
</dbReference>
<dbReference type="InterPro" id="IPR016431">
    <property type="entry name" value="Pyrv-formate_lyase-activ_prd"/>
</dbReference>
<evidence type="ECO:0000259" key="6">
    <source>
        <dbReference type="Pfam" id="PF04055"/>
    </source>
</evidence>
<dbReference type="Proteomes" id="UP000623678">
    <property type="component" value="Unassembled WGS sequence"/>
</dbReference>
<reference evidence="7" key="1">
    <citation type="submission" date="2020-08" db="EMBL/GenBank/DDBJ databases">
        <title>Genome public.</title>
        <authorList>
            <person name="Liu C."/>
            <person name="Sun Q."/>
        </authorList>
    </citation>
    <scope>NUCLEOTIDE SEQUENCE</scope>
    <source>
        <strain evidence="7">NSJ-64</strain>
    </source>
</reference>
<dbReference type="PANTHER" id="PTHR43075">
    <property type="entry name" value="FORMATE LYASE ACTIVATING ENZYME, PUTATIVE (AFU_ORTHOLOGUE AFUA_2G15630)-RELATED"/>
    <property type="match status" value="1"/>
</dbReference>
<dbReference type="AlphaFoldDB" id="A0A926EQP9"/>
<evidence type="ECO:0000313" key="7">
    <source>
        <dbReference type="EMBL" id="MBC8586418.1"/>
    </source>
</evidence>